<dbReference type="GeneID" id="96998596"/>
<protein>
    <recommendedName>
        <fullName evidence="8">Ion-translocating oxidoreductase complex subunit C</fullName>
        <ecNumber evidence="8">7.-.-.-</ecNumber>
    </recommendedName>
    <alternativeName>
        <fullName evidence="8">Rnf electron transport complex subunit C</fullName>
    </alternativeName>
</protein>
<feature type="binding site" evidence="8">
    <location>
        <position position="365"/>
    </location>
    <ligand>
        <name>[4Fe-4S] cluster</name>
        <dbReference type="ChEBI" id="CHEBI:49883"/>
        <label>1</label>
    </ligand>
</feature>
<dbReference type="HOGENOM" id="CLU_010808_6_0_9"/>
<feature type="binding site" evidence="8">
    <location>
        <position position="407"/>
    </location>
    <ligand>
        <name>[4Fe-4S] cluster</name>
        <dbReference type="ChEBI" id="CHEBI:49883"/>
        <label>2</label>
    </ligand>
</feature>
<comment type="subcellular location">
    <subcellularLocation>
        <location evidence="8">Cell membrane</location>
        <topology evidence="8">Peripheral membrane protein</topology>
    </subcellularLocation>
</comment>
<dbReference type="InterPro" id="IPR026902">
    <property type="entry name" value="RnfC_N"/>
</dbReference>
<keyword evidence="4 8" id="KW-0677">Repeat</keyword>
<keyword evidence="7 8" id="KW-0411">Iron-sulfur</keyword>
<dbReference type="SUPFAM" id="SSF46548">
    <property type="entry name" value="alpha-helical ferredoxin"/>
    <property type="match status" value="1"/>
</dbReference>
<dbReference type="Pfam" id="PF13375">
    <property type="entry name" value="RnfC_N"/>
    <property type="match status" value="1"/>
</dbReference>
<dbReference type="GO" id="GO:0005886">
    <property type="term" value="C:plasma membrane"/>
    <property type="evidence" value="ECO:0007669"/>
    <property type="project" value="UniProtKB-SubCell"/>
</dbReference>
<dbReference type="Pfam" id="PF12838">
    <property type="entry name" value="Fer4_7"/>
    <property type="match status" value="1"/>
</dbReference>
<dbReference type="Pfam" id="PF01512">
    <property type="entry name" value="Complex1_51K"/>
    <property type="match status" value="1"/>
</dbReference>
<evidence type="ECO:0000256" key="3">
    <source>
        <dbReference type="ARBA" id="ARBA00022723"/>
    </source>
</evidence>
<name>H3NMM7_9FIRM</name>
<dbReference type="PANTHER" id="PTHR43034">
    <property type="entry name" value="ION-TRANSLOCATING OXIDOREDUCTASE COMPLEX SUBUNIT C"/>
    <property type="match status" value="1"/>
</dbReference>
<keyword evidence="8" id="KW-0472">Membrane</keyword>
<feature type="binding site" evidence="8">
    <location>
        <position position="410"/>
    </location>
    <ligand>
        <name>[4Fe-4S] cluster</name>
        <dbReference type="ChEBI" id="CHEBI:49883"/>
        <label>2</label>
    </ligand>
</feature>
<dbReference type="InterPro" id="IPR010208">
    <property type="entry name" value="Ion_transpt_RnfC/RsxC"/>
</dbReference>
<dbReference type="STRING" id="883114.HMPREF9709_00588"/>
<dbReference type="GO" id="GO:0022900">
    <property type="term" value="P:electron transport chain"/>
    <property type="evidence" value="ECO:0007669"/>
    <property type="project" value="UniProtKB-UniRule"/>
</dbReference>
<evidence type="ECO:0000256" key="5">
    <source>
        <dbReference type="ARBA" id="ARBA00022982"/>
    </source>
</evidence>
<feature type="domain" description="4Fe-4S ferredoxin-type" evidence="9">
    <location>
        <begin position="356"/>
        <end position="385"/>
    </location>
</feature>
<evidence type="ECO:0000313" key="11">
    <source>
        <dbReference type="Proteomes" id="UP000004191"/>
    </source>
</evidence>
<organism evidence="10 11">
    <name type="scientific">Helcococcus kunzii ATCC 51366</name>
    <dbReference type="NCBI Taxonomy" id="883114"/>
    <lineage>
        <taxon>Bacteria</taxon>
        <taxon>Bacillati</taxon>
        <taxon>Bacillota</taxon>
        <taxon>Tissierellia</taxon>
        <taxon>Tissierellales</taxon>
        <taxon>Peptoniphilaceae</taxon>
        <taxon>Helcococcus</taxon>
    </lineage>
</organism>
<feature type="binding site" evidence="8">
    <location>
        <position position="368"/>
    </location>
    <ligand>
        <name>[4Fe-4S] cluster</name>
        <dbReference type="ChEBI" id="CHEBI:49883"/>
        <label>1</label>
    </ligand>
</feature>
<dbReference type="PANTHER" id="PTHR43034:SF2">
    <property type="entry name" value="ION-TRANSLOCATING OXIDOREDUCTASE COMPLEX SUBUNIT C"/>
    <property type="match status" value="1"/>
</dbReference>
<dbReference type="OrthoDB" id="9767754at2"/>
<dbReference type="EMBL" id="AGEI01000017">
    <property type="protein sequence ID" value="EHR34771.1"/>
    <property type="molecule type" value="Genomic_DNA"/>
</dbReference>
<dbReference type="Gene3D" id="3.40.50.11540">
    <property type="entry name" value="NADH-ubiquinone oxidoreductase 51kDa subunit"/>
    <property type="match status" value="1"/>
</dbReference>
<accession>H3NMM7</accession>
<dbReference type="InterPro" id="IPR011538">
    <property type="entry name" value="Nuo51_FMN-bd"/>
</dbReference>
<dbReference type="InterPro" id="IPR017896">
    <property type="entry name" value="4Fe4S_Fe-S-bd"/>
</dbReference>
<dbReference type="SUPFAM" id="SSF142019">
    <property type="entry name" value="Nqo1 FMN-binding domain-like"/>
    <property type="match status" value="1"/>
</dbReference>
<dbReference type="eggNOG" id="COG4656">
    <property type="taxonomic scope" value="Bacteria"/>
</dbReference>
<reference evidence="10 11" key="1">
    <citation type="submission" date="2012-01" db="EMBL/GenBank/DDBJ databases">
        <title>The Genome Sequence of Helcococcus kunzii ATCC 51366.</title>
        <authorList>
            <consortium name="The Broad Institute Genome Sequencing Platform"/>
            <person name="Earl A."/>
            <person name="Ward D."/>
            <person name="Feldgarden M."/>
            <person name="Gevers D."/>
            <person name="Huys G."/>
            <person name="Young S.K."/>
            <person name="Zeng Q."/>
            <person name="Gargeya S."/>
            <person name="Fitzgerald M."/>
            <person name="Haas B."/>
            <person name="Abouelleil A."/>
            <person name="Alvarado L."/>
            <person name="Arachchi H.M."/>
            <person name="Berlin A."/>
            <person name="Chapman S.B."/>
            <person name="Gearin G."/>
            <person name="Goldberg J."/>
            <person name="Griggs A."/>
            <person name="Gujja S."/>
            <person name="Hansen M."/>
            <person name="Heiman D."/>
            <person name="Howarth C."/>
            <person name="Larimer J."/>
            <person name="Lui A."/>
            <person name="MacDonald P.J.P."/>
            <person name="McCowen C."/>
            <person name="Montmayeur A."/>
            <person name="Murphy C."/>
            <person name="Neiman D."/>
            <person name="Pearson M."/>
            <person name="Priest M."/>
            <person name="Roberts A."/>
            <person name="Saif S."/>
            <person name="Shea T."/>
            <person name="Sisk P."/>
            <person name="Stolte C."/>
            <person name="Sykes S."/>
            <person name="Wortman J."/>
            <person name="Nusbaum C."/>
            <person name="Birren B."/>
        </authorList>
    </citation>
    <scope>NUCLEOTIDE SEQUENCE [LARGE SCALE GENOMIC DNA]</scope>
    <source>
        <strain evidence="10 11">ATCC 51366</strain>
    </source>
</reference>
<evidence type="ECO:0000313" key="10">
    <source>
        <dbReference type="EMBL" id="EHR34771.1"/>
    </source>
</evidence>
<keyword evidence="5 8" id="KW-0249">Electron transport</keyword>
<feature type="binding site" evidence="8">
    <location>
        <position position="371"/>
    </location>
    <ligand>
        <name>[4Fe-4S] cluster</name>
        <dbReference type="ChEBI" id="CHEBI:49883"/>
        <label>1</label>
    </ligand>
</feature>
<keyword evidence="1 8" id="KW-0813">Transport</keyword>
<dbReference type="HAMAP" id="MF_00461">
    <property type="entry name" value="RsxC_RnfC"/>
    <property type="match status" value="1"/>
</dbReference>
<dbReference type="GO" id="GO:0051539">
    <property type="term" value="F:4 iron, 4 sulfur cluster binding"/>
    <property type="evidence" value="ECO:0007669"/>
    <property type="project" value="UniProtKB-KW"/>
</dbReference>
<keyword evidence="3 8" id="KW-0479">Metal-binding</keyword>
<dbReference type="GO" id="GO:0046872">
    <property type="term" value="F:metal ion binding"/>
    <property type="evidence" value="ECO:0007669"/>
    <property type="project" value="UniProtKB-KW"/>
</dbReference>
<keyword evidence="6 8" id="KW-0408">Iron</keyword>
<dbReference type="NCBIfam" id="TIGR01945">
    <property type="entry name" value="rnfC"/>
    <property type="match status" value="1"/>
</dbReference>
<feature type="binding site" evidence="8">
    <location>
        <position position="375"/>
    </location>
    <ligand>
        <name>[4Fe-4S] cluster</name>
        <dbReference type="ChEBI" id="CHEBI:49883"/>
        <label>2</label>
    </ligand>
</feature>
<evidence type="ECO:0000256" key="2">
    <source>
        <dbReference type="ARBA" id="ARBA00022485"/>
    </source>
</evidence>
<comment type="cofactor">
    <cofactor evidence="8">
        <name>[4Fe-4S] cluster</name>
        <dbReference type="ChEBI" id="CHEBI:49883"/>
    </cofactor>
    <text evidence="8">Binds 2 [4Fe-4S] clusters per subunit.</text>
</comment>
<dbReference type="AlphaFoldDB" id="H3NMM7"/>
<feature type="binding site" evidence="8">
    <location>
        <position position="414"/>
    </location>
    <ligand>
        <name>[4Fe-4S] cluster</name>
        <dbReference type="ChEBI" id="CHEBI:49883"/>
        <label>1</label>
    </ligand>
</feature>
<dbReference type="PATRIC" id="fig|883114.3.peg.582"/>
<feature type="binding site" evidence="8">
    <location>
        <position position="404"/>
    </location>
    <ligand>
        <name>[4Fe-4S] cluster</name>
        <dbReference type="ChEBI" id="CHEBI:49883"/>
        <label>2</label>
    </ligand>
</feature>
<dbReference type="InterPro" id="IPR037225">
    <property type="entry name" value="Nuo51_FMN-bd_sf"/>
</dbReference>
<evidence type="ECO:0000259" key="9">
    <source>
        <dbReference type="PROSITE" id="PS51379"/>
    </source>
</evidence>
<dbReference type="Proteomes" id="UP000004191">
    <property type="component" value="Unassembled WGS sequence"/>
</dbReference>
<keyword evidence="11" id="KW-1185">Reference proteome</keyword>
<comment type="similarity">
    <text evidence="8">Belongs to the 4Fe4S bacterial-type ferredoxin family. RnfC subfamily.</text>
</comment>
<keyword evidence="8" id="KW-1003">Cell membrane</keyword>
<feature type="domain" description="4Fe-4S ferredoxin-type" evidence="9">
    <location>
        <begin position="394"/>
        <end position="424"/>
    </location>
</feature>
<keyword evidence="8" id="KW-1278">Translocase</keyword>
<dbReference type="GO" id="GO:0009055">
    <property type="term" value="F:electron transfer activity"/>
    <property type="evidence" value="ECO:0007669"/>
    <property type="project" value="InterPro"/>
</dbReference>
<dbReference type="PROSITE" id="PS00198">
    <property type="entry name" value="4FE4S_FER_1"/>
    <property type="match status" value="2"/>
</dbReference>
<dbReference type="InterPro" id="IPR017900">
    <property type="entry name" value="4Fe4S_Fe_S_CS"/>
</dbReference>
<proteinExistence type="inferred from homology"/>
<gene>
    <name evidence="8" type="primary">rnfC</name>
    <name evidence="10" type="ORF">HMPREF9709_00588</name>
</gene>
<dbReference type="PROSITE" id="PS51379">
    <property type="entry name" value="4FE4S_FER_2"/>
    <property type="match status" value="2"/>
</dbReference>
<keyword evidence="2 8" id="KW-0004">4Fe-4S</keyword>
<evidence type="ECO:0000256" key="1">
    <source>
        <dbReference type="ARBA" id="ARBA00022448"/>
    </source>
</evidence>
<sequence>MVLKNTFKRGFHIHSKKELSRGNKYIEIPAPDIVKIPMLQHIGTPSNPIVKVGDYVKVGQKVGEKVGAISANIHSSVSGKVIKIEVAPATRGNTVNCIFIENDHKDEKGYELMDRDYNSMSSEEIIGIIEELGITGLGGASFPTHIKLTPPEPIQDVIINAAECEPYLTSDDVTMRNFASEIVTGLKIEMKVLNAKNGHILVEDDKPEAIAALQKAVEGESNIRVVPAKAKYPQGDEKRVIDVVLGKEVPFGQQTFSIGVIVSNATTAYAIKQAVCHNKPLYERIVTFSGEAMKQKVNALVRFGTPIAKAIEHLGGLDDNLAKVIIGGPMMGFAKTDLEIPLEKPTNGILALSIEESEYPEQEPCIKCAACVEACPVGLQPFNLEQLVRNNEVREAEANNIMSCIECGLCSYICPAHIPLVETFKEGKALVRKLNQ</sequence>
<dbReference type="NCBIfam" id="NF003454">
    <property type="entry name" value="PRK05035.1"/>
    <property type="match status" value="1"/>
</dbReference>
<comment type="caution">
    <text evidence="10">The sequence shown here is derived from an EMBL/GenBank/DDBJ whole genome shotgun (WGS) entry which is preliminary data.</text>
</comment>
<comment type="function">
    <text evidence="8">Part of a membrane-bound complex that couples electron transfer with translocation of ions across the membrane.</text>
</comment>
<dbReference type="EC" id="7.-.-.-" evidence="8"/>
<comment type="subunit">
    <text evidence="8">The complex is composed of six subunits: RnfA, RnfB, RnfC, RnfD, RnfE and RnfG.</text>
</comment>
<evidence type="ECO:0000256" key="7">
    <source>
        <dbReference type="ARBA" id="ARBA00023014"/>
    </source>
</evidence>
<evidence type="ECO:0000256" key="8">
    <source>
        <dbReference type="HAMAP-Rule" id="MF_00461"/>
    </source>
</evidence>
<dbReference type="RefSeq" id="WP_005397827.1">
    <property type="nucleotide sequence ID" value="NZ_JH601088.1"/>
</dbReference>
<evidence type="ECO:0000256" key="6">
    <source>
        <dbReference type="ARBA" id="ARBA00023004"/>
    </source>
</evidence>
<dbReference type="Gene3D" id="3.30.70.20">
    <property type="match status" value="1"/>
</dbReference>
<evidence type="ECO:0000256" key="4">
    <source>
        <dbReference type="ARBA" id="ARBA00022737"/>
    </source>
</evidence>